<dbReference type="InterPro" id="IPR003594">
    <property type="entry name" value="HATPase_dom"/>
</dbReference>
<dbReference type="InterPro" id="IPR011712">
    <property type="entry name" value="Sig_transdc_His_kin_sub3_dim/P"/>
</dbReference>
<dbReference type="SMART" id="SM01049">
    <property type="entry name" value="Cache_2"/>
    <property type="match status" value="1"/>
</dbReference>
<keyword evidence="8" id="KW-0004">4Fe-4S</keyword>
<evidence type="ECO:0000256" key="11">
    <source>
        <dbReference type="ARBA" id="ARBA00022692"/>
    </source>
</evidence>
<dbReference type="Gene3D" id="3.30.450.20">
    <property type="entry name" value="PAS domain"/>
    <property type="match status" value="1"/>
</dbReference>
<evidence type="ECO:0000259" key="23">
    <source>
        <dbReference type="PROSITE" id="PS50109"/>
    </source>
</evidence>
<dbReference type="SMART" id="SM00387">
    <property type="entry name" value="HATPase_c"/>
    <property type="match status" value="1"/>
</dbReference>
<keyword evidence="7" id="KW-1003">Cell membrane</keyword>
<keyword evidence="14 22" id="KW-1133">Transmembrane helix</keyword>
<dbReference type="GO" id="GO:0005737">
    <property type="term" value="C:cytoplasm"/>
    <property type="evidence" value="ECO:0007669"/>
    <property type="project" value="UniProtKB-SubCell"/>
</dbReference>
<dbReference type="PIRSF" id="PIRSF037314">
    <property type="entry name" value="STHK_MctS"/>
    <property type="match status" value="1"/>
</dbReference>
<keyword evidence="13 24" id="KW-0418">Kinase</keyword>
<evidence type="ECO:0000256" key="10">
    <source>
        <dbReference type="ARBA" id="ARBA00022679"/>
    </source>
</evidence>
<feature type="transmembrane region" description="Helical" evidence="22">
    <location>
        <begin position="254"/>
        <end position="277"/>
    </location>
</feature>
<dbReference type="GO" id="GO:0046872">
    <property type="term" value="F:metal ion binding"/>
    <property type="evidence" value="ECO:0007669"/>
    <property type="project" value="UniProtKB-KW"/>
</dbReference>
<comment type="subcellular location">
    <subcellularLocation>
        <location evidence="4">Cell membrane</location>
        <topology evidence="4">Multi-pass membrane protein</topology>
    </subcellularLocation>
    <subcellularLocation>
        <location evidence="3">Cytoplasm</location>
    </subcellularLocation>
</comment>
<dbReference type="EC" id="2.7.13.3" evidence="5"/>
<comment type="cofactor">
    <cofactor evidence="2">
        <name>[4Fe-4S] cluster</name>
        <dbReference type="ChEBI" id="CHEBI:49883"/>
    </cofactor>
</comment>
<evidence type="ECO:0000313" key="24">
    <source>
        <dbReference type="EMBL" id="CRL10034.1"/>
    </source>
</evidence>
<dbReference type="EMBL" id="CVRL01000011">
    <property type="protein sequence ID" value="CRL10034.1"/>
    <property type="molecule type" value="Genomic_DNA"/>
</dbReference>
<keyword evidence="25" id="KW-1185">Reference proteome</keyword>
<dbReference type="InterPro" id="IPR017171">
    <property type="entry name" value="Sig_transdc_His_kinase_MctS"/>
</dbReference>
<dbReference type="InterPro" id="IPR050482">
    <property type="entry name" value="Sensor_HK_TwoCompSys"/>
</dbReference>
<evidence type="ECO:0000256" key="2">
    <source>
        <dbReference type="ARBA" id="ARBA00001966"/>
    </source>
</evidence>
<evidence type="ECO:0000256" key="1">
    <source>
        <dbReference type="ARBA" id="ARBA00000085"/>
    </source>
</evidence>
<dbReference type="CDD" id="cd18774">
    <property type="entry name" value="PDC2_HK_sensor"/>
    <property type="match status" value="1"/>
</dbReference>
<dbReference type="PANTHER" id="PTHR24421">
    <property type="entry name" value="NITRATE/NITRITE SENSOR PROTEIN NARX-RELATED"/>
    <property type="match status" value="1"/>
</dbReference>
<keyword evidence="17" id="KW-0411">Iron-sulfur</keyword>
<evidence type="ECO:0000256" key="13">
    <source>
        <dbReference type="ARBA" id="ARBA00022777"/>
    </source>
</evidence>
<comment type="catalytic activity">
    <reaction evidence="1">
        <text>ATP + protein L-histidine = ADP + protein N-phospho-L-histidine.</text>
        <dbReference type="EC" id="2.7.13.3"/>
    </reaction>
</comment>
<evidence type="ECO:0000256" key="15">
    <source>
        <dbReference type="ARBA" id="ARBA00023004"/>
    </source>
</evidence>
<name>A0A0H5CYY2_9RHOB</name>
<dbReference type="CDD" id="cd16917">
    <property type="entry name" value="HATPase_UhpB-NarQ-NarX-like"/>
    <property type="match status" value="1"/>
</dbReference>
<dbReference type="STRING" id="481446.NIT7645_03215"/>
<evidence type="ECO:0000256" key="14">
    <source>
        <dbReference type="ARBA" id="ARBA00022989"/>
    </source>
</evidence>
<evidence type="ECO:0000256" key="18">
    <source>
        <dbReference type="ARBA" id="ARBA00023136"/>
    </source>
</evidence>
<sequence>MSKIHAPRKACPCPQAGVSGRLCALRTFLGFDSSIRLRNDSTMRLIPEFLRPNYAQKLSLLATLPLIVAGAAIAVLVSIQSRELAEREIQALEKQLLQAKMAELRNYVTQARNGFSHIYGLAAPDDAEAKEQVTQILSAMIYGRDGFFFVYDYDGTNLVSPRQTDYINKNWSGLTDSRGTPVVDEFIRLARQGAGWHTFMWEKPSTGEEAQMVAYVMGLQDWQWAIGTGVFIDDVLASVAASRADVESRIQRTFYYIGAITLFALGLVFASGMVLNIRERRLADAKLKELTQRVFDAQEEERGRVARELHDGISQLLVGVRYALDNARRRLTRGDFDRVEDPLNKGISNLGTAITEVRRISRDLRPGVLDDLGLGPALKALTDDFAARTGIETRFSTVVFRNRLDEEAKIALYRIAQEALTNIERHAEASEVTMDLRGHARGATMRITDNGRGLPPAQDRSGPGIGLRNMQERIEQLDGTLRILSSRGAQSGTVIEVLLPLSHLLPPGEASASKWVS</sequence>
<reference evidence="25" key="1">
    <citation type="submission" date="2015-05" db="EMBL/GenBank/DDBJ databases">
        <authorList>
            <person name="Rodrigo-Torres Lidia"/>
            <person name="Arahal R.David."/>
        </authorList>
    </citation>
    <scope>NUCLEOTIDE SEQUENCE [LARGE SCALE GENOMIC DNA]</scope>
    <source>
        <strain evidence="25">CECT 7321</strain>
    </source>
</reference>
<evidence type="ECO:0000256" key="22">
    <source>
        <dbReference type="SAM" id="Phobius"/>
    </source>
</evidence>
<dbReference type="InterPro" id="IPR005467">
    <property type="entry name" value="His_kinase_dom"/>
</dbReference>
<evidence type="ECO:0000256" key="12">
    <source>
        <dbReference type="ARBA" id="ARBA00022723"/>
    </source>
</evidence>
<dbReference type="InterPro" id="IPR036890">
    <property type="entry name" value="HATPase_C_sf"/>
</dbReference>
<dbReference type="PANTHER" id="PTHR24421:SF59">
    <property type="entry name" value="OXYGEN SENSOR HISTIDINE KINASE NREB"/>
    <property type="match status" value="1"/>
</dbReference>
<dbReference type="Gene3D" id="1.20.5.1930">
    <property type="match status" value="1"/>
</dbReference>
<evidence type="ECO:0000256" key="19">
    <source>
        <dbReference type="ARBA" id="ARBA00024827"/>
    </source>
</evidence>
<evidence type="ECO:0000256" key="7">
    <source>
        <dbReference type="ARBA" id="ARBA00022475"/>
    </source>
</evidence>
<keyword evidence="11 22" id="KW-0812">Transmembrane</keyword>
<dbReference type="InterPro" id="IPR004358">
    <property type="entry name" value="Sig_transdc_His_kin-like_C"/>
</dbReference>
<keyword evidence="9" id="KW-0963">Cytoplasm</keyword>
<keyword evidence="15" id="KW-0408">Iron</keyword>
<dbReference type="GO" id="GO:0005886">
    <property type="term" value="C:plasma membrane"/>
    <property type="evidence" value="ECO:0007669"/>
    <property type="project" value="UniProtKB-SubCell"/>
</dbReference>
<proteinExistence type="predicted"/>
<dbReference type="InterPro" id="IPR033480">
    <property type="entry name" value="sCache_2"/>
</dbReference>
<evidence type="ECO:0000256" key="20">
    <source>
        <dbReference type="ARBA" id="ARBA00030800"/>
    </source>
</evidence>
<dbReference type="Gene3D" id="3.30.565.10">
    <property type="entry name" value="Histidine kinase-like ATPase, C-terminal domain"/>
    <property type="match status" value="1"/>
</dbReference>
<feature type="domain" description="Histidine kinase" evidence="23">
    <location>
        <begin position="412"/>
        <end position="503"/>
    </location>
</feature>
<evidence type="ECO:0000256" key="6">
    <source>
        <dbReference type="ARBA" id="ARBA00017322"/>
    </source>
</evidence>
<organism evidence="24 25">
    <name type="scientific">Phaeobacter italicus</name>
    <dbReference type="NCBI Taxonomy" id="481446"/>
    <lineage>
        <taxon>Bacteria</taxon>
        <taxon>Pseudomonadati</taxon>
        <taxon>Pseudomonadota</taxon>
        <taxon>Alphaproteobacteria</taxon>
        <taxon>Rhodobacterales</taxon>
        <taxon>Roseobacteraceae</taxon>
        <taxon>Phaeobacter</taxon>
    </lineage>
</organism>
<evidence type="ECO:0000256" key="3">
    <source>
        <dbReference type="ARBA" id="ARBA00004496"/>
    </source>
</evidence>
<dbReference type="Proteomes" id="UP000043764">
    <property type="component" value="Unassembled WGS sequence"/>
</dbReference>
<dbReference type="Pfam" id="PF07730">
    <property type="entry name" value="HisKA_3"/>
    <property type="match status" value="1"/>
</dbReference>
<dbReference type="GO" id="GO:0051539">
    <property type="term" value="F:4 iron, 4 sulfur cluster binding"/>
    <property type="evidence" value="ECO:0007669"/>
    <property type="project" value="UniProtKB-KW"/>
</dbReference>
<evidence type="ECO:0000256" key="5">
    <source>
        <dbReference type="ARBA" id="ARBA00012438"/>
    </source>
</evidence>
<dbReference type="GO" id="GO:0000155">
    <property type="term" value="F:phosphorelay sensor kinase activity"/>
    <property type="evidence" value="ECO:0007669"/>
    <property type="project" value="InterPro"/>
</dbReference>
<evidence type="ECO:0000256" key="8">
    <source>
        <dbReference type="ARBA" id="ARBA00022485"/>
    </source>
</evidence>
<keyword evidence="10 24" id="KW-0808">Transferase</keyword>
<keyword evidence="12" id="KW-0479">Metal-binding</keyword>
<feature type="region of interest" description="Disordered" evidence="21">
    <location>
        <begin position="446"/>
        <end position="465"/>
    </location>
</feature>
<dbReference type="PRINTS" id="PR00344">
    <property type="entry name" value="BCTRLSENSOR"/>
</dbReference>
<accession>A0A0H5CYY2</accession>
<evidence type="ECO:0000256" key="4">
    <source>
        <dbReference type="ARBA" id="ARBA00004651"/>
    </source>
</evidence>
<evidence type="ECO:0000256" key="16">
    <source>
        <dbReference type="ARBA" id="ARBA00023012"/>
    </source>
</evidence>
<evidence type="ECO:0000256" key="9">
    <source>
        <dbReference type="ARBA" id="ARBA00022490"/>
    </source>
</evidence>
<dbReference type="AlphaFoldDB" id="A0A0H5CYY2"/>
<protein>
    <recommendedName>
        <fullName evidence="6">Oxygen sensor histidine kinase NreB</fullName>
        <ecNumber evidence="5">2.7.13.3</ecNumber>
    </recommendedName>
    <alternativeName>
        <fullName evidence="20">Nitrogen regulation protein B</fullName>
    </alternativeName>
</protein>
<feature type="transmembrane region" description="Helical" evidence="22">
    <location>
        <begin position="58"/>
        <end position="79"/>
    </location>
</feature>
<comment type="function">
    <text evidence="19">Member of the two-component regulatory system NreB/NreC involved in the control of dissimilatory nitrate/nitrite reduction in response to oxygen. NreB functions as a direct oxygen sensor histidine kinase which is autophosphorylated, in the absence of oxygen, probably at the conserved histidine residue, and transfers its phosphate group probably to a conserved aspartate residue of NreC. NreB/NreC activates the expression of the nitrate (narGHJI) and nitrite (nir) reductase operons, as well as the putative nitrate transporter gene narT.</text>
</comment>
<dbReference type="PROSITE" id="PS50109">
    <property type="entry name" value="HIS_KIN"/>
    <property type="match status" value="1"/>
</dbReference>
<keyword evidence="18 22" id="KW-0472">Membrane</keyword>
<dbReference type="SUPFAM" id="SSF55874">
    <property type="entry name" value="ATPase domain of HSP90 chaperone/DNA topoisomerase II/histidine kinase"/>
    <property type="match status" value="1"/>
</dbReference>
<dbReference type="Pfam" id="PF02518">
    <property type="entry name" value="HATPase_c"/>
    <property type="match status" value="1"/>
</dbReference>
<evidence type="ECO:0000256" key="21">
    <source>
        <dbReference type="SAM" id="MobiDB-lite"/>
    </source>
</evidence>
<evidence type="ECO:0000313" key="25">
    <source>
        <dbReference type="Proteomes" id="UP000043764"/>
    </source>
</evidence>
<keyword evidence="16" id="KW-0902">Two-component regulatory system</keyword>
<evidence type="ECO:0000256" key="17">
    <source>
        <dbReference type="ARBA" id="ARBA00023014"/>
    </source>
</evidence>
<dbReference type="GO" id="GO:0046983">
    <property type="term" value="F:protein dimerization activity"/>
    <property type="evidence" value="ECO:0007669"/>
    <property type="project" value="InterPro"/>
</dbReference>
<gene>
    <name evidence="24" type="primary">degS</name>
    <name evidence="24" type="ORF">NIT7321_00876</name>
</gene>
<dbReference type="Pfam" id="PF17200">
    <property type="entry name" value="sCache_2"/>
    <property type="match status" value="1"/>
</dbReference>